<comment type="function">
    <text evidence="8">Catalyzes the gamma-elimination of phosphate from L-phosphohomoserine and the beta-addition of water to produce L-threonine.</text>
</comment>
<dbReference type="PANTHER" id="PTHR48078">
    <property type="entry name" value="THREONINE DEHYDRATASE, MITOCHONDRIAL-RELATED"/>
    <property type="match status" value="1"/>
</dbReference>
<accession>A0A8J8MF32</accession>
<dbReference type="InterPro" id="IPR004450">
    <property type="entry name" value="Thr_synthase-like"/>
</dbReference>
<dbReference type="AlphaFoldDB" id="A0A8J8MF32"/>
<evidence type="ECO:0000256" key="4">
    <source>
        <dbReference type="ARBA" id="ARBA00022898"/>
    </source>
</evidence>
<feature type="domain" description="Tryptophan synthase beta chain-like PALP" evidence="11">
    <location>
        <begin position="77"/>
        <end position="378"/>
    </location>
</feature>
<dbReference type="NCBIfam" id="TIGR00260">
    <property type="entry name" value="thrC"/>
    <property type="match status" value="1"/>
</dbReference>
<comment type="catalytic activity">
    <reaction evidence="6 8">
        <text>O-phospho-L-homoserine + H2O = L-threonine + phosphate</text>
        <dbReference type="Rhea" id="RHEA:10840"/>
        <dbReference type="ChEBI" id="CHEBI:15377"/>
        <dbReference type="ChEBI" id="CHEBI:43474"/>
        <dbReference type="ChEBI" id="CHEBI:57590"/>
        <dbReference type="ChEBI" id="CHEBI:57926"/>
        <dbReference type="EC" id="4.2.3.1"/>
    </reaction>
</comment>
<feature type="binding site" evidence="9">
    <location>
        <position position="377"/>
    </location>
    <ligand>
        <name>pyridoxal 5'-phosphate</name>
        <dbReference type="ChEBI" id="CHEBI:597326"/>
    </ligand>
</feature>
<evidence type="ECO:0000256" key="6">
    <source>
        <dbReference type="ARBA" id="ARBA00049144"/>
    </source>
</evidence>
<evidence type="ECO:0000313" key="12">
    <source>
        <dbReference type="EMBL" id="QUH31669.1"/>
    </source>
</evidence>
<dbReference type="PIRSF" id="PIRSF038945">
    <property type="entry name" value="Thr_synthase"/>
    <property type="match status" value="1"/>
</dbReference>
<dbReference type="EMBL" id="CP058561">
    <property type="protein sequence ID" value="QUH31669.1"/>
    <property type="molecule type" value="Genomic_DNA"/>
</dbReference>
<evidence type="ECO:0000256" key="7">
    <source>
        <dbReference type="NCBIfam" id="TIGR00260"/>
    </source>
</evidence>
<evidence type="ECO:0000256" key="9">
    <source>
        <dbReference type="PIRSR" id="PIRSR038945-1"/>
    </source>
</evidence>
<dbReference type="InterPro" id="IPR050147">
    <property type="entry name" value="Ser/Thr_Dehydratase"/>
</dbReference>
<comment type="similarity">
    <text evidence="2 8">Belongs to the threonine synthase family.</text>
</comment>
<keyword evidence="4 8" id="KW-0663">Pyridoxal phosphate</keyword>
<dbReference type="Proteomes" id="UP000677305">
    <property type="component" value="Chromosome"/>
</dbReference>
<dbReference type="PANTHER" id="PTHR48078:SF6">
    <property type="entry name" value="L-THREONINE DEHYDRATASE CATABOLIC TDCB"/>
    <property type="match status" value="1"/>
</dbReference>
<dbReference type="GO" id="GO:0009097">
    <property type="term" value="P:isoleucine biosynthetic process"/>
    <property type="evidence" value="ECO:0007669"/>
    <property type="project" value="TreeGrafter"/>
</dbReference>
<dbReference type="Pfam" id="PF00291">
    <property type="entry name" value="PALP"/>
    <property type="match status" value="1"/>
</dbReference>
<protein>
    <recommendedName>
        <fullName evidence="3 7">Threonine synthase</fullName>
        <ecNumber evidence="7 8">4.2.3.1</ecNumber>
    </recommendedName>
</protein>
<evidence type="ECO:0000256" key="2">
    <source>
        <dbReference type="ARBA" id="ARBA00005517"/>
    </source>
</evidence>
<dbReference type="GO" id="GO:0006565">
    <property type="term" value="P:L-serine catabolic process"/>
    <property type="evidence" value="ECO:0007669"/>
    <property type="project" value="TreeGrafter"/>
</dbReference>
<dbReference type="UniPathway" id="UPA00050">
    <property type="reaction ID" value="UER00065"/>
</dbReference>
<evidence type="ECO:0000256" key="8">
    <source>
        <dbReference type="PIRNR" id="PIRNR038945"/>
    </source>
</evidence>
<evidence type="ECO:0000256" key="3">
    <source>
        <dbReference type="ARBA" id="ARBA00018679"/>
    </source>
</evidence>
<proteinExistence type="inferred from homology"/>
<dbReference type="RefSeq" id="WP_212691628.1">
    <property type="nucleotide sequence ID" value="NZ_CP058561.1"/>
</dbReference>
<dbReference type="InterPro" id="IPR036052">
    <property type="entry name" value="TrpB-like_PALP_sf"/>
</dbReference>
<name>A0A8J8MF32_9FIRM</name>
<dbReference type="GO" id="GO:0009088">
    <property type="term" value="P:threonine biosynthetic process"/>
    <property type="evidence" value="ECO:0007669"/>
    <property type="project" value="UniProtKB-UniRule"/>
</dbReference>
<dbReference type="GO" id="GO:0004794">
    <property type="term" value="F:threonine deaminase activity"/>
    <property type="evidence" value="ECO:0007669"/>
    <property type="project" value="TreeGrafter"/>
</dbReference>
<evidence type="ECO:0000259" key="11">
    <source>
        <dbReference type="Pfam" id="PF00291"/>
    </source>
</evidence>
<keyword evidence="13" id="KW-1185">Reference proteome</keyword>
<dbReference type="KEGG" id="vgu:HYG85_23175"/>
<dbReference type="SUPFAM" id="SSF53686">
    <property type="entry name" value="Tryptophan synthase beta subunit-like PLP-dependent enzymes"/>
    <property type="match status" value="1"/>
</dbReference>
<feature type="binding site" evidence="9">
    <location>
        <position position="140"/>
    </location>
    <ligand>
        <name>pyridoxal 5'-phosphate</name>
        <dbReference type="ChEBI" id="CHEBI:597326"/>
    </ligand>
</feature>
<evidence type="ECO:0000313" key="13">
    <source>
        <dbReference type="Proteomes" id="UP000677305"/>
    </source>
</evidence>
<dbReference type="GO" id="GO:0003941">
    <property type="term" value="F:L-serine ammonia-lyase activity"/>
    <property type="evidence" value="ECO:0007669"/>
    <property type="project" value="TreeGrafter"/>
</dbReference>
<evidence type="ECO:0000256" key="10">
    <source>
        <dbReference type="PIRSR" id="PIRSR038945-2"/>
    </source>
</evidence>
<feature type="modified residue" description="N6-(pyridoxal phosphate)lysine" evidence="10">
    <location>
        <position position="114"/>
    </location>
</feature>
<sequence>MKFVKNYRCTLCGREYSKDEKIYTCPECGEKGILDVEYDYEGLKKILTKSYFEHNRDYTMWRYKDVMSIREEDIDKTLKVGWTPLYRSNNLEEKIGIKELYIKDEGLNPTASLKDRASAVAVIKALENNADTIACSSTGNAASSLAGNAARLGLSTVIFVPERAPQGKLAQLLIYGAKVISVKGDYRETFNLSKEAIDHWGWYNRNAAINPHLVEGKKTVAIEIAEQLGWQVPDWVAVSVGDGCTIGGVYRGFYDLLNIGLINRIPKILGVQAKGCCPFYTAYTENEPLKPTDENTIADSISVGIPRNPVKAMRAVEDSKGTWITVSDEAILEAMKTLGSSEGIFGEPAGVAGLAGVFKAVKEGIITKDETVSVIITGNGLKDVKNALKAAGDKIECKPDIEQLKRYLT</sequence>
<dbReference type="InterPro" id="IPR026260">
    <property type="entry name" value="Thr_Synthase_bac/arc"/>
</dbReference>
<dbReference type="Gene3D" id="3.40.50.1100">
    <property type="match status" value="2"/>
</dbReference>
<dbReference type="GO" id="GO:0004795">
    <property type="term" value="F:threonine synthase activity"/>
    <property type="evidence" value="ECO:0007669"/>
    <property type="project" value="UniProtKB-UniRule"/>
</dbReference>
<organism evidence="12 13">
    <name type="scientific">Vallitalea guaymasensis</name>
    <dbReference type="NCBI Taxonomy" id="1185412"/>
    <lineage>
        <taxon>Bacteria</taxon>
        <taxon>Bacillati</taxon>
        <taxon>Bacillota</taxon>
        <taxon>Clostridia</taxon>
        <taxon>Lachnospirales</taxon>
        <taxon>Vallitaleaceae</taxon>
        <taxon>Vallitalea</taxon>
    </lineage>
</organism>
<reference evidence="12 13" key="1">
    <citation type="submission" date="2020-07" db="EMBL/GenBank/DDBJ databases">
        <title>Vallitalea guaymasensis genome.</title>
        <authorList>
            <person name="Postec A."/>
        </authorList>
    </citation>
    <scope>NUCLEOTIDE SEQUENCE [LARGE SCALE GENOMIC DNA]</scope>
    <source>
        <strain evidence="12 13">Ra1766G1</strain>
    </source>
</reference>
<gene>
    <name evidence="12" type="primary">thrC</name>
    <name evidence="12" type="ORF">HYG85_23175</name>
</gene>
<dbReference type="CDD" id="cd01563">
    <property type="entry name" value="Thr-synth_1"/>
    <property type="match status" value="1"/>
</dbReference>
<evidence type="ECO:0000256" key="5">
    <source>
        <dbReference type="ARBA" id="ARBA00023239"/>
    </source>
</evidence>
<keyword evidence="5 8" id="KW-0456">Lyase</keyword>
<keyword evidence="8" id="KW-0791">Threonine biosynthesis</keyword>
<evidence type="ECO:0000256" key="1">
    <source>
        <dbReference type="ARBA" id="ARBA00001933"/>
    </source>
</evidence>
<keyword evidence="8" id="KW-0028">Amino-acid biosynthesis</keyword>
<comment type="pathway">
    <text evidence="8">Amino-acid biosynthesis; L-threonine biosynthesis; L-threonine from L-aspartate: step 5/5.</text>
</comment>
<dbReference type="InterPro" id="IPR001926">
    <property type="entry name" value="TrpB-like_PALP"/>
</dbReference>
<dbReference type="GO" id="GO:0006567">
    <property type="term" value="P:L-threonine catabolic process"/>
    <property type="evidence" value="ECO:0007669"/>
    <property type="project" value="TreeGrafter"/>
</dbReference>
<comment type="cofactor">
    <cofactor evidence="1 8 9">
        <name>pyridoxal 5'-phosphate</name>
        <dbReference type="ChEBI" id="CHEBI:597326"/>
    </cofactor>
</comment>
<dbReference type="EC" id="4.2.3.1" evidence="7 8"/>